<name>A0A139LB30_9BACE</name>
<gene>
    <name evidence="1" type="ORF">HMPREF2531_02930</name>
</gene>
<dbReference type="AlphaFoldDB" id="A0A139LB30"/>
<evidence type="ECO:0000313" key="2">
    <source>
        <dbReference type="Proteomes" id="UP000070319"/>
    </source>
</evidence>
<dbReference type="InterPro" id="IPR036709">
    <property type="entry name" value="Autotransporte_beta_dom_sf"/>
</dbReference>
<proteinExistence type="predicted"/>
<dbReference type="InterPro" id="IPR021958">
    <property type="entry name" value="DUF3575"/>
</dbReference>
<protein>
    <recommendedName>
        <fullName evidence="3">DUF3575 domain-containing protein</fullName>
    </recommendedName>
</protein>
<dbReference type="SUPFAM" id="SSF103515">
    <property type="entry name" value="Autotransporter"/>
    <property type="match status" value="1"/>
</dbReference>
<accession>A0A139LB30</accession>
<sequence length="146" mass="16655">MNRNWGIKLDGSLSWWGSSSDKVQKVWLLNPEVRWYLLRNKRLYVGASGGYGEYNIYKHPLGRLFSKDTGYQGTLWSAGVTVGYQLCLSRKFSVDFNLGMGYTRSKYDSFGMTDGVRVSKERDKTKNFFGPTQAGINLVWTLGNNK</sequence>
<evidence type="ECO:0000313" key="1">
    <source>
        <dbReference type="EMBL" id="KXT48653.1"/>
    </source>
</evidence>
<evidence type="ECO:0008006" key="3">
    <source>
        <dbReference type="Google" id="ProtNLM"/>
    </source>
</evidence>
<dbReference type="PATRIC" id="fig|329854.7.peg.2984"/>
<dbReference type="Gene3D" id="2.40.128.130">
    <property type="entry name" value="Autotransporter beta-domain"/>
    <property type="match status" value="1"/>
</dbReference>
<dbReference type="Proteomes" id="UP000070319">
    <property type="component" value="Unassembled WGS sequence"/>
</dbReference>
<dbReference type="Pfam" id="PF12099">
    <property type="entry name" value="DUF3575"/>
    <property type="match status" value="1"/>
</dbReference>
<reference evidence="1 2" key="1">
    <citation type="submission" date="2016-02" db="EMBL/GenBank/DDBJ databases">
        <authorList>
            <person name="Wen L."/>
            <person name="He K."/>
            <person name="Yang H."/>
        </authorList>
    </citation>
    <scope>NUCLEOTIDE SEQUENCE [LARGE SCALE GENOMIC DNA]</scope>
    <source>
        <strain evidence="1 2">KLE1704</strain>
    </source>
</reference>
<dbReference type="EMBL" id="LTDF01000098">
    <property type="protein sequence ID" value="KXT48653.1"/>
    <property type="molecule type" value="Genomic_DNA"/>
</dbReference>
<organism evidence="1">
    <name type="scientific">Bacteroides intestinalis</name>
    <dbReference type="NCBI Taxonomy" id="329854"/>
    <lineage>
        <taxon>Bacteria</taxon>
        <taxon>Pseudomonadati</taxon>
        <taxon>Bacteroidota</taxon>
        <taxon>Bacteroidia</taxon>
        <taxon>Bacteroidales</taxon>
        <taxon>Bacteroidaceae</taxon>
        <taxon>Bacteroides</taxon>
    </lineage>
</organism>
<comment type="caution">
    <text evidence="1">The sequence shown here is derived from an EMBL/GenBank/DDBJ whole genome shotgun (WGS) entry which is preliminary data.</text>
</comment>